<dbReference type="Proteomes" id="UP000694557">
    <property type="component" value="Unassembled WGS sequence"/>
</dbReference>
<name>A0A8C7MGD3_ONCKI</name>
<dbReference type="Ensembl" id="ENSOKIT00005054754.1">
    <property type="protein sequence ID" value="ENSOKIP00005051833.1"/>
    <property type="gene ID" value="ENSOKIG00005021926.1"/>
</dbReference>
<organism evidence="4 5">
    <name type="scientific">Oncorhynchus kisutch</name>
    <name type="common">Coho salmon</name>
    <name type="synonym">Salmo kisutch</name>
    <dbReference type="NCBI Taxonomy" id="8019"/>
    <lineage>
        <taxon>Eukaryota</taxon>
        <taxon>Metazoa</taxon>
        <taxon>Chordata</taxon>
        <taxon>Craniata</taxon>
        <taxon>Vertebrata</taxon>
        <taxon>Euteleostomi</taxon>
        <taxon>Actinopterygii</taxon>
        <taxon>Neopterygii</taxon>
        <taxon>Teleostei</taxon>
        <taxon>Protacanthopterygii</taxon>
        <taxon>Salmoniformes</taxon>
        <taxon>Salmonidae</taxon>
        <taxon>Salmoninae</taxon>
        <taxon>Oncorhynchus</taxon>
    </lineage>
</organism>
<evidence type="ECO:0000256" key="2">
    <source>
        <dbReference type="ARBA" id="ARBA00019580"/>
    </source>
</evidence>
<protein>
    <recommendedName>
        <fullName evidence="2">Biogenesis of lysosome-related organelles complex 1 subunit 5</fullName>
    </recommendedName>
    <alternativeName>
        <fullName evidence="3">Protein Muted homolog</fullName>
    </alternativeName>
</protein>
<evidence type="ECO:0000256" key="1">
    <source>
        <dbReference type="ARBA" id="ARBA00010754"/>
    </source>
</evidence>
<proteinExistence type="inferred from homology"/>
<accession>A0A8C7MGD3</accession>
<dbReference type="InterPro" id="IPR017243">
    <property type="entry name" value="Bloc1s5"/>
</dbReference>
<comment type="similarity">
    <text evidence="1">Belongs to the BLOC1S5 family.</text>
</comment>
<evidence type="ECO:0000313" key="4">
    <source>
        <dbReference type="Ensembl" id="ENSOKIP00005051833.1"/>
    </source>
</evidence>
<evidence type="ECO:0000256" key="3">
    <source>
        <dbReference type="ARBA" id="ARBA00031992"/>
    </source>
</evidence>
<dbReference type="PANTHER" id="PTHR31784">
    <property type="entry name" value="BIOGENESIS OF LYSOSOME-RELATED ORGANELLES COMPLEX 1 SUBUNIT 5"/>
    <property type="match status" value="1"/>
</dbReference>
<reference evidence="4" key="1">
    <citation type="submission" date="2025-08" db="UniProtKB">
        <authorList>
            <consortium name="Ensembl"/>
        </authorList>
    </citation>
    <scope>IDENTIFICATION</scope>
</reference>
<sequence length="104" mass="11948">MELTTVLTASPTPPTIENKVVSLHRGDVDDIQSRLIDHRPVVQGEICYFMNLRERRFLDNLNKMVVETNEQSLPKCSEYMHKHLCDALTRCTPLPDLASVFFNC</sequence>
<evidence type="ECO:0000313" key="5">
    <source>
        <dbReference type="Proteomes" id="UP000694557"/>
    </source>
</evidence>
<dbReference type="GeneTree" id="ENSGT01000000221944"/>
<keyword evidence="5" id="KW-1185">Reference proteome</keyword>
<dbReference type="GO" id="GO:0031083">
    <property type="term" value="C:BLOC-1 complex"/>
    <property type="evidence" value="ECO:0007669"/>
    <property type="project" value="InterPro"/>
</dbReference>
<dbReference type="PANTHER" id="PTHR31784:SF2">
    <property type="entry name" value="BIOGENESIS OF LYSOSOME-RELATED ORGANELLES COMPLEX 1 SUBUNIT 5"/>
    <property type="match status" value="1"/>
</dbReference>
<reference evidence="4" key="2">
    <citation type="submission" date="2025-09" db="UniProtKB">
        <authorList>
            <consortium name="Ensembl"/>
        </authorList>
    </citation>
    <scope>IDENTIFICATION</scope>
</reference>
<dbReference type="AlphaFoldDB" id="A0A8C7MGD3"/>
<dbReference type="Pfam" id="PF14942">
    <property type="entry name" value="Muted"/>
    <property type="match status" value="1"/>
</dbReference>
<dbReference type="GO" id="GO:0030133">
    <property type="term" value="C:transport vesicle"/>
    <property type="evidence" value="ECO:0007669"/>
    <property type="project" value="InterPro"/>
</dbReference>